<dbReference type="Proteomes" id="UP001163846">
    <property type="component" value="Unassembled WGS sequence"/>
</dbReference>
<dbReference type="Gene3D" id="2.60.20.10">
    <property type="entry name" value="Crystallins"/>
    <property type="match status" value="1"/>
</dbReference>
<reference evidence="1" key="1">
    <citation type="submission" date="2022-08" db="EMBL/GenBank/DDBJ databases">
        <authorList>
            <consortium name="DOE Joint Genome Institute"/>
            <person name="Min B."/>
            <person name="Riley R."/>
            <person name="Sierra-Patev S."/>
            <person name="Naranjo-Ortiz M."/>
            <person name="Looney B."/>
            <person name="Konkel Z."/>
            <person name="Slot J.C."/>
            <person name="Sakamoto Y."/>
            <person name="Steenwyk J.L."/>
            <person name="Rokas A."/>
            <person name="Carro J."/>
            <person name="Camarero S."/>
            <person name="Ferreira P."/>
            <person name="Molpeceres G."/>
            <person name="Ruiz-Duenas F.J."/>
            <person name="Serrano A."/>
            <person name="Henrissat B."/>
            <person name="Drula E."/>
            <person name="Hughes K.W."/>
            <person name="Mata J.L."/>
            <person name="Ishikawa N.K."/>
            <person name="Vargas-Isla R."/>
            <person name="Ushijima S."/>
            <person name="Smith C.A."/>
            <person name="Ahrendt S."/>
            <person name="Andreopoulos W."/>
            <person name="He G."/>
            <person name="Labutti K."/>
            <person name="Lipzen A."/>
            <person name="Ng V."/>
            <person name="Sandor L."/>
            <person name="Barry K."/>
            <person name="Martinez A.T."/>
            <person name="Xiao Y."/>
            <person name="Gibbons J.G."/>
            <person name="Terashima K."/>
            <person name="Hibbett D.S."/>
            <person name="Grigoriev I.V."/>
        </authorList>
    </citation>
    <scope>NUCLEOTIDE SEQUENCE</scope>
    <source>
        <strain evidence="1">TFB9207</strain>
    </source>
</reference>
<keyword evidence="2" id="KW-1185">Reference proteome</keyword>
<gene>
    <name evidence="1" type="ORF">F5878DRAFT_107096</name>
</gene>
<protein>
    <submittedName>
        <fullName evidence="1">Uncharacterized protein</fullName>
    </submittedName>
</protein>
<proteinExistence type="predicted"/>
<accession>A0AA38PK83</accession>
<evidence type="ECO:0000313" key="2">
    <source>
        <dbReference type="Proteomes" id="UP001163846"/>
    </source>
</evidence>
<organism evidence="1 2">
    <name type="scientific">Lentinula raphanica</name>
    <dbReference type="NCBI Taxonomy" id="153919"/>
    <lineage>
        <taxon>Eukaryota</taxon>
        <taxon>Fungi</taxon>
        <taxon>Dikarya</taxon>
        <taxon>Basidiomycota</taxon>
        <taxon>Agaricomycotina</taxon>
        <taxon>Agaricomycetes</taxon>
        <taxon>Agaricomycetidae</taxon>
        <taxon>Agaricales</taxon>
        <taxon>Marasmiineae</taxon>
        <taxon>Omphalotaceae</taxon>
        <taxon>Lentinula</taxon>
    </lineage>
</organism>
<dbReference type="EMBL" id="MU805952">
    <property type="protein sequence ID" value="KAJ3844479.1"/>
    <property type="molecule type" value="Genomic_DNA"/>
</dbReference>
<dbReference type="AlphaFoldDB" id="A0AA38PK83"/>
<sequence>MLDTYDLQYVLQRYPLPSIGISEVIMKVFNTATVLFVAVSSGSVLAATVEYCTGLSLGGTCFSASPADGTCVNVDLSVNDQTHSAQITDGNCVFWANANCNGDHTDQLDGTVDDFNSICGGGWQKRISAFKCCSGDASSSWCAGSKPTCT</sequence>
<name>A0AA38PK83_9AGAR</name>
<evidence type="ECO:0000313" key="1">
    <source>
        <dbReference type="EMBL" id="KAJ3844479.1"/>
    </source>
</evidence>
<comment type="caution">
    <text evidence="1">The sequence shown here is derived from an EMBL/GenBank/DDBJ whole genome shotgun (WGS) entry which is preliminary data.</text>
</comment>